<evidence type="ECO:0000313" key="1">
    <source>
        <dbReference type="EMBL" id="KAH0865283.1"/>
    </source>
</evidence>
<name>A0ABQ7YAQ1_BRANA</name>
<dbReference type="PANTHER" id="PTHR33450:SF4">
    <property type="entry name" value="OS04G0665666 PROTEIN"/>
    <property type="match status" value="1"/>
</dbReference>
<reference evidence="1 2" key="1">
    <citation type="submission" date="2021-05" db="EMBL/GenBank/DDBJ databases">
        <title>Genome Assembly of Synthetic Allotetraploid Brassica napus Reveals Homoeologous Exchanges between Subgenomes.</title>
        <authorList>
            <person name="Davis J.T."/>
        </authorList>
    </citation>
    <scope>NUCLEOTIDE SEQUENCE [LARGE SCALE GENOMIC DNA]</scope>
    <source>
        <strain evidence="2">cv. Da-Ae</strain>
        <tissue evidence="1">Seedling</tissue>
    </source>
</reference>
<protein>
    <submittedName>
        <fullName evidence="1">Uncharacterized protein</fullName>
    </submittedName>
</protein>
<dbReference type="EMBL" id="JAGKQM010000018">
    <property type="protein sequence ID" value="KAH0865283.1"/>
    <property type="molecule type" value="Genomic_DNA"/>
</dbReference>
<dbReference type="InterPro" id="IPR008480">
    <property type="entry name" value="DUF761_pln"/>
</dbReference>
<accession>A0ABQ7YAQ1</accession>
<sequence length="210" mass="24193">VSLLSVEVMQLKASSSSSSSPSMKLKTLIQNLLAHPLYRFLRAVSRAKSIFLEMSKHNNKKRKLTMFYPRKASKNQRKIFFGSFRLHYNWCSSDVVPVPQPFPFSVSDINGGEDDESQLSGYLEWLEHKKVEDLEEVRDDAGANDDDDIDHLADMFIANCHEKFLLEKVESYRRFQEMLERARLIDMPQGGEMCVLKVLVVMCKKLELLG</sequence>
<proteinExistence type="predicted"/>
<comment type="caution">
    <text evidence="1">The sequence shown here is derived from an EMBL/GenBank/DDBJ whole genome shotgun (WGS) entry which is preliminary data.</text>
</comment>
<keyword evidence="2" id="KW-1185">Reference proteome</keyword>
<organism evidence="1 2">
    <name type="scientific">Brassica napus</name>
    <name type="common">Rape</name>
    <dbReference type="NCBI Taxonomy" id="3708"/>
    <lineage>
        <taxon>Eukaryota</taxon>
        <taxon>Viridiplantae</taxon>
        <taxon>Streptophyta</taxon>
        <taxon>Embryophyta</taxon>
        <taxon>Tracheophyta</taxon>
        <taxon>Spermatophyta</taxon>
        <taxon>Magnoliopsida</taxon>
        <taxon>eudicotyledons</taxon>
        <taxon>Gunneridae</taxon>
        <taxon>Pentapetalae</taxon>
        <taxon>rosids</taxon>
        <taxon>malvids</taxon>
        <taxon>Brassicales</taxon>
        <taxon>Brassicaceae</taxon>
        <taxon>Brassiceae</taxon>
        <taxon>Brassica</taxon>
    </lineage>
</organism>
<dbReference type="PANTHER" id="PTHR33450">
    <property type="entry name" value="EMB|CAB67623.1-RELATED"/>
    <property type="match status" value="1"/>
</dbReference>
<dbReference type="Proteomes" id="UP000824890">
    <property type="component" value="Unassembled WGS sequence"/>
</dbReference>
<gene>
    <name evidence="1" type="ORF">HID58_082494</name>
</gene>
<feature type="non-terminal residue" evidence="1">
    <location>
        <position position="1"/>
    </location>
</feature>
<evidence type="ECO:0000313" key="2">
    <source>
        <dbReference type="Proteomes" id="UP000824890"/>
    </source>
</evidence>
<dbReference type="Pfam" id="PF05553">
    <property type="entry name" value="DUF761"/>
    <property type="match status" value="1"/>
</dbReference>